<keyword evidence="2" id="KW-0675">Receptor</keyword>
<sequence length="562" mass="62486">MADPLSIAASIAGVATAGFAIAKGLYRISDGIGSSGIEVRAYGDEIAAFAKVLSQLRTEVLNPTWASPEVQSLVDDAVHLCDRILEPVKAMLKTLSPLLERFNESKSKLGQFGLRVQWIFSYKEKLLFYRSALNSQHRLLQTLLDLIILQATKDRSPQNICILHISLQQSAEMATRTIYGSQYESSRDKSDKQTSFQSLPEGSDDEFQRVMGRDTHFIEQLGAKNPVQQLEEDTGLSRAVALYKPLSSSALAEEEVDSLAERIDLDLDPDNKASIMGVSARWVRSAIREFPQRADPFQRTAKPLEGRRPPRYTKALALLLHWGCDDLFVLPELEDLERCLREDYNMETEVYPIPSKAPHVELMLKVALFVKEHGSRDTLLVVYYGGHAMISESRQSVWKATRHPDAPQLNFSSIQTLFEDGQSDVLILLDCSSGAASAGFPDGDNLVETICASSWGADAPDPGRYSFTNSLIEVLQEWRGRKFSATMLHAEILSRLKHPRPITINGKVFEARSTPVHFVQTSNFSAPSIEVSSMAPKRHEPGGSSHDRVENAPITVTMRTRG</sequence>
<accession>A0A166RAM5</accession>
<evidence type="ECO:0000313" key="2">
    <source>
        <dbReference type="EMBL" id="KZL68989.1"/>
    </source>
</evidence>
<dbReference type="AlphaFoldDB" id="A0A166RAM5"/>
<reference evidence="2 3" key="1">
    <citation type="submission" date="2015-06" db="EMBL/GenBank/DDBJ databases">
        <title>Survival trade-offs in plant roots during colonization by closely related pathogenic and mutualistic fungi.</title>
        <authorList>
            <person name="Hacquard S."/>
            <person name="Kracher B."/>
            <person name="Hiruma K."/>
            <person name="Weinman A."/>
            <person name="Muench P."/>
            <person name="Garrido Oter R."/>
            <person name="Ver Loren van Themaat E."/>
            <person name="Dallerey J.-F."/>
            <person name="Damm U."/>
            <person name="Henrissat B."/>
            <person name="Lespinet O."/>
            <person name="Thon M."/>
            <person name="Kemen E."/>
            <person name="McHardy A.C."/>
            <person name="Schulze-Lefert P."/>
            <person name="O'Connell R.J."/>
        </authorList>
    </citation>
    <scope>NUCLEOTIDE SEQUENCE [LARGE SCALE GENOMIC DNA]</scope>
    <source>
        <strain evidence="2 3">0861</strain>
    </source>
</reference>
<dbReference type="STRING" id="708197.A0A166RAM5"/>
<evidence type="ECO:0000313" key="3">
    <source>
        <dbReference type="Proteomes" id="UP000076552"/>
    </source>
</evidence>
<feature type="non-terminal residue" evidence="2">
    <location>
        <position position="562"/>
    </location>
</feature>
<feature type="region of interest" description="Disordered" evidence="1">
    <location>
        <begin position="532"/>
        <end position="562"/>
    </location>
</feature>
<protein>
    <submittedName>
        <fullName evidence="2">Tyrosine-protein phosphatase non-receptor type 6</fullName>
    </submittedName>
</protein>
<dbReference type="EMBL" id="LFIV01000115">
    <property type="protein sequence ID" value="KZL68989.1"/>
    <property type="molecule type" value="Genomic_DNA"/>
</dbReference>
<feature type="region of interest" description="Disordered" evidence="1">
    <location>
        <begin position="182"/>
        <end position="205"/>
    </location>
</feature>
<dbReference type="Proteomes" id="UP000076552">
    <property type="component" value="Unassembled WGS sequence"/>
</dbReference>
<organism evidence="2 3">
    <name type="scientific">Colletotrichum tofieldiae</name>
    <dbReference type="NCBI Taxonomy" id="708197"/>
    <lineage>
        <taxon>Eukaryota</taxon>
        <taxon>Fungi</taxon>
        <taxon>Dikarya</taxon>
        <taxon>Ascomycota</taxon>
        <taxon>Pezizomycotina</taxon>
        <taxon>Sordariomycetes</taxon>
        <taxon>Hypocreomycetidae</taxon>
        <taxon>Glomerellales</taxon>
        <taxon>Glomerellaceae</taxon>
        <taxon>Colletotrichum</taxon>
        <taxon>Colletotrichum spaethianum species complex</taxon>
    </lineage>
</organism>
<evidence type="ECO:0000256" key="1">
    <source>
        <dbReference type="SAM" id="MobiDB-lite"/>
    </source>
</evidence>
<keyword evidence="3" id="KW-1185">Reference proteome</keyword>
<feature type="compositionally biased region" description="Basic and acidic residues" evidence="1">
    <location>
        <begin position="537"/>
        <end position="550"/>
    </location>
</feature>
<comment type="caution">
    <text evidence="2">The sequence shown here is derived from an EMBL/GenBank/DDBJ whole genome shotgun (WGS) entry which is preliminary data.</text>
</comment>
<name>A0A166RAM5_9PEZI</name>
<gene>
    <name evidence="2" type="ORF">CT0861_11610</name>
</gene>
<proteinExistence type="predicted"/>